<dbReference type="OrthoDB" id="1420794at2"/>
<feature type="domain" description="Phosphoribulokinase/uridine kinase" evidence="1">
    <location>
        <begin position="40"/>
        <end position="166"/>
    </location>
</feature>
<dbReference type="InterPro" id="IPR027417">
    <property type="entry name" value="P-loop_NTPase"/>
</dbReference>
<accession>B3EN87</accession>
<evidence type="ECO:0000259" key="1">
    <source>
        <dbReference type="Pfam" id="PF00485"/>
    </source>
</evidence>
<dbReference type="GO" id="GO:0016301">
    <property type="term" value="F:kinase activity"/>
    <property type="evidence" value="ECO:0007669"/>
    <property type="project" value="UniProtKB-KW"/>
</dbReference>
<dbReference type="HOGENOM" id="CLU_112796_0_0_10"/>
<dbReference type="GO" id="GO:0005524">
    <property type="term" value="F:ATP binding"/>
    <property type="evidence" value="ECO:0007669"/>
    <property type="project" value="InterPro"/>
</dbReference>
<dbReference type="PANTHER" id="PTHR10285">
    <property type="entry name" value="URIDINE KINASE"/>
    <property type="match status" value="1"/>
</dbReference>
<dbReference type="SUPFAM" id="SSF52540">
    <property type="entry name" value="P-loop containing nucleoside triphosphate hydrolases"/>
    <property type="match status" value="1"/>
</dbReference>
<sequence>MLGDVLLINDQHKSAARTILKRVIADLKVIEQQDPAYKFVVAISGESGAGKSELAHSLALLLKERSIRVKVLHTDNYYLVPPLERREHRISNGYTCVGFEEYDWELLHTNIDDFRNNRQVFIPCIDIITEEIDQLFTDFSKVQLLIIDGLYAIRTEDIDLRVFIDLTYHETKISQVVRCKEPADGYRWEVLEREHHHVRSLKSLADMHVNNNYDVVDACVSVVESQKAKEDHDDPNH</sequence>
<name>B3EN87_CHLPB</name>
<evidence type="ECO:0000313" key="2">
    <source>
        <dbReference type="EMBL" id="ACE03617.1"/>
    </source>
</evidence>
<protein>
    <submittedName>
        <fullName evidence="2">Phosphoribulokinase/uridine kinase</fullName>
    </submittedName>
</protein>
<dbReference type="AlphaFoldDB" id="B3EN87"/>
<organism evidence="2">
    <name type="scientific">Chlorobium phaeobacteroides (strain BS1)</name>
    <dbReference type="NCBI Taxonomy" id="331678"/>
    <lineage>
        <taxon>Bacteria</taxon>
        <taxon>Pseudomonadati</taxon>
        <taxon>Chlorobiota</taxon>
        <taxon>Chlorobiia</taxon>
        <taxon>Chlorobiales</taxon>
        <taxon>Chlorobiaceae</taxon>
        <taxon>Chlorobium/Pelodictyon group</taxon>
        <taxon>Chlorobium</taxon>
    </lineage>
</organism>
<gene>
    <name evidence="2" type="ordered locus">Cphamn1_0659</name>
</gene>
<proteinExistence type="predicted"/>
<dbReference type="eggNOG" id="COG0572">
    <property type="taxonomic scope" value="Bacteria"/>
</dbReference>
<keyword evidence="2" id="KW-0808">Transferase</keyword>
<dbReference type="Gene3D" id="3.40.50.300">
    <property type="entry name" value="P-loop containing nucleotide triphosphate hydrolases"/>
    <property type="match status" value="1"/>
</dbReference>
<reference evidence="2" key="1">
    <citation type="submission" date="2008-06" db="EMBL/GenBank/DDBJ databases">
        <title>Complete sequence of Chlorobium phaeobacteroides BS1.</title>
        <authorList>
            <consortium name="US DOE Joint Genome Institute"/>
            <person name="Lucas S."/>
            <person name="Copeland A."/>
            <person name="Lapidus A."/>
            <person name="Glavina del Rio T."/>
            <person name="Dalin E."/>
            <person name="Tice H."/>
            <person name="Bruce D."/>
            <person name="Goodwin L."/>
            <person name="Pitluck S."/>
            <person name="Schmutz J."/>
            <person name="Larimer F."/>
            <person name="Land M."/>
            <person name="Hauser L."/>
            <person name="Kyrpides N."/>
            <person name="Ovchinnikova G."/>
            <person name="Li T."/>
            <person name="Liu Z."/>
            <person name="Zhao F."/>
            <person name="Overmann J."/>
            <person name="Bryant D.A."/>
            <person name="Richardson P."/>
        </authorList>
    </citation>
    <scope>NUCLEOTIDE SEQUENCE [LARGE SCALE GENOMIC DNA]</scope>
    <source>
        <strain evidence="2">BS1</strain>
    </source>
</reference>
<dbReference type="InterPro" id="IPR006083">
    <property type="entry name" value="PRK/URK"/>
</dbReference>
<dbReference type="EMBL" id="CP001101">
    <property type="protein sequence ID" value="ACE03617.1"/>
    <property type="molecule type" value="Genomic_DNA"/>
</dbReference>
<keyword evidence="2" id="KW-0418">Kinase</keyword>
<dbReference type="KEGG" id="cpb:Cphamn1_0659"/>
<dbReference type="STRING" id="331678.Cphamn1_0659"/>
<dbReference type="Pfam" id="PF00485">
    <property type="entry name" value="PRK"/>
    <property type="match status" value="1"/>
</dbReference>